<dbReference type="Pfam" id="PF05481">
    <property type="entry name" value="Myco_19_kDa"/>
    <property type="match status" value="1"/>
</dbReference>
<dbReference type="Proteomes" id="UP000320095">
    <property type="component" value="Unassembled WGS sequence"/>
</dbReference>
<keyword evidence="5" id="KW-0449">Lipoprotein</keyword>
<dbReference type="InterPro" id="IPR008691">
    <property type="entry name" value="LpqH"/>
</dbReference>
<keyword evidence="2" id="KW-0732">Signal</keyword>
<sequence>MTVLAVVPLIIGNFAVGCSTPPAAPPRAGTIPAGTAEVTVNGQKLATSEAVDCAFIQSMTTITTGDNAAGTTVVVDNADKLEAKSVDIRNLAGFTGSYWQSLGGDATVSLLGRTFTIAGTADGFNADDPSMRTPGSFSIKASC</sequence>
<proteinExistence type="predicted"/>
<dbReference type="EMBL" id="RCZG01000001">
    <property type="protein sequence ID" value="TPG37300.1"/>
    <property type="molecule type" value="Genomic_DNA"/>
</dbReference>
<evidence type="ECO:0008006" key="8">
    <source>
        <dbReference type="Google" id="ProtNLM"/>
    </source>
</evidence>
<dbReference type="GO" id="GO:0016020">
    <property type="term" value="C:membrane"/>
    <property type="evidence" value="ECO:0007669"/>
    <property type="project" value="InterPro"/>
</dbReference>
<evidence type="ECO:0000313" key="6">
    <source>
        <dbReference type="EMBL" id="TPG37300.1"/>
    </source>
</evidence>
<evidence type="ECO:0000256" key="5">
    <source>
        <dbReference type="ARBA" id="ARBA00023288"/>
    </source>
</evidence>
<evidence type="ECO:0000313" key="7">
    <source>
        <dbReference type="Proteomes" id="UP000320095"/>
    </source>
</evidence>
<gene>
    <name evidence="6" type="ORF">EAH80_00045</name>
</gene>
<evidence type="ECO:0000256" key="1">
    <source>
        <dbReference type="ARBA" id="ARBA00022475"/>
    </source>
</evidence>
<dbReference type="OrthoDB" id="4637228at2"/>
<protein>
    <recommendedName>
        <fullName evidence="8">Lipoprotein LpqH</fullName>
    </recommendedName>
</protein>
<keyword evidence="7" id="KW-1185">Reference proteome</keyword>
<evidence type="ECO:0000256" key="4">
    <source>
        <dbReference type="ARBA" id="ARBA00023139"/>
    </source>
</evidence>
<evidence type="ECO:0000256" key="2">
    <source>
        <dbReference type="ARBA" id="ARBA00022729"/>
    </source>
</evidence>
<evidence type="ECO:0000256" key="3">
    <source>
        <dbReference type="ARBA" id="ARBA00023136"/>
    </source>
</evidence>
<dbReference type="AlphaFoldDB" id="A0A502EL88"/>
<keyword evidence="3" id="KW-0472">Membrane</keyword>
<reference evidence="6 7" key="1">
    <citation type="journal article" date="2019" name="Environ. Microbiol.">
        <title>Species interactions and distinct microbial communities in high Arctic permafrost affected cryosols are associated with the CH4 and CO2 gas fluxes.</title>
        <authorList>
            <person name="Altshuler I."/>
            <person name="Hamel J."/>
            <person name="Turney S."/>
            <person name="Magnuson E."/>
            <person name="Levesque R."/>
            <person name="Greer C."/>
            <person name="Whyte L.G."/>
        </authorList>
    </citation>
    <scope>NUCLEOTIDE SEQUENCE [LARGE SCALE GENOMIC DNA]</scope>
    <source>
        <strain evidence="6 7">S5.20</strain>
    </source>
</reference>
<keyword evidence="4" id="KW-0564">Palmitate</keyword>
<accession>A0A502EL88</accession>
<keyword evidence="1" id="KW-1003">Cell membrane</keyword>
<name>A0A502EL88_9MYCO</name>
<comment type="caution">
    <text evidence="6">The sequence shown here is derived from an EMBL/GenBank/DDBJ whole genome shotgun (WGS) entry which is preliminary data.</text>
</comment>
<organism evidence="6 7">
    <name type="scientific">Mycolicibacterium hodleri</name>
    <dbReference type="NCBI Taxonomy" id="49897"/>
    <lineage>
        <taxon>Bacteria</taxon>
        <taxon>Bacillati</taxon>
        <taxon>Actinomycetota</taxon>
        <taxon>Actinomycetes</taxon>
        <taxon>Mycobacteriales</taxon>
        <taxon>Mycobacteriaceae</taxon>
        <taxon>Mycolicibacterium</taxon>
    </lineage>
</organism>